<protein>
    <submittedName>
        <fullName evidence="3">SpoIID/LytB domain protein</fullName>
    </submittedName>
</protein>
<organism evidence="3 4">
    <name type="scientific">Nocardioides ginsengisegetis</name>
    <dbReference type="NCBI Taxonomy" id="661491"/>
    <lineage>
        <taxon>Bacteria</taxon>
        <taxon>Bacillati</taxon>
        <taxon>Actinomycetota</taxon>
        <taxon>Actinomycetes</taxon>
        <taxon>Propionibacteriales</taxon>
        <taxon>Nocardioidaceae</taxon>
        <taxon>Nocardioides</taxon>
    </lineage>
</organism>
<dbReference type="PANTHER" id="PTHR30032:SF4">
    <property type="entry name" value="AMIDASE ENHANCER"/>
    <property type="match status" value="1"/>
</dbReference>
<dbReference type="InterPro" id="IPR013693">
    <property type="entry name" value="SpoIID/LytB_N"/>
</dbReference>
<dbReference type="RefSeq" id="WP_182536663.1">
    <property type="nucleotide sequence ID" value="NZ_JACGXA010000001.1"/>
</dbReference>
<name>A0A7W3IXD2_9ACTN</name>
<dbReference type="Pfam" id="PF08486">
    <property type="entry name" value="SpoIID"/>
    <property type="match status" value="1"/>
</dbReference>
<gene>
    <name evidence="3" type="ORF">FB382_000585</name>
</gene>
<accession>A0A7W3IXD2</accession>
<evidence type="ECO:0000259" key="2">
    <source>
        <dbReference type="Pfam" id="PF08486"/>
    </source>
</evidence>
<dbReference type="Proteomes" id="UP000580910">
    <property type="component" value="Unassembled WGS sequence"/>
</dbReference>
<sequence length="419" mass="44810">MRPVRSLALVLSGALAAAAIGVPAHAGTGDTWKVPAQAWITIKGHGYGHGHGMSQYGAEGAARQGLGYAKIVEFYYPGTDWGQATGRVTVLLTGATSNTLEVLARPGLTIKDAATGDRAPLPDNGASRWRIATAPNGDNRVSYKTSRWHGYADLQGAGEFYAGGDPISLVTPDGTRAYRGRLRAAIPTPGSTERDIVNDLTLESYIKGVVPQEIPASWSTEAVRAQAVAARTYAAYEREHPHGSTYQLCDTYSCQVYGGYDAEYPASNKAVDDTRGKILTAGGEPAFTQFGSSSGGWTSAGSVSYLPARQDPYDGWSGNPVHTWCEKVQDDLLERTWPAIGNLTKIVVTRRDGNGDWGGRIVSITLVGSAGRVTVSGDTFRAELGLRSTWVTFRVAPRTAARHESRTDFSVDRLAASRR</sequence>
<keyword evidence="1" id="KW-0732">Signal</keyword>
<evidence type="ECO:0000256" key="1">
    <source>
        <dbReference type="SAM" id="SignalP"/>
    </source>
</evidence>
<dbReference type="InterPro" id="IPR051922">
    <property type="entry name" value="Bact_Sporulation_Assoc"/>
</dbReference>
<dbReference type="AlphaFoldDB" id="A0A7W3IXD2"/>
<feature type="chain" id="PRO_5031465761" evidence="1">
    <location>
        <begin position="27"/>
        <end position="419"/>
    </location>
</feature>
<proteinExistence type="predicted"/>
<keyword evidence="4" id="KW-1185">Reference proteome</keyword>
<dbReference type="EMBL" id="JACGXA010000001">
    <property type="protein sequence ID" value="MBA8802294.1"/>
    <property type="molecule type" value="Genomic_DNA"/>
</dbReference>
<feature type="domain" description="Sporulation stage II protein D amidase enhancer LytB N-terminal" evidence="2">
    <location>
        <begin position="193"/>
        <end position="280"/>
    </location>
</feature>
<dbReference type="InterPro" id="IPR013486">
    <property type="entry name" value="SpoIID/LytB"/>
</dbReference>
<reference evidence="3 4" key="1">
    <citation type="submission" date="2020-07" db="EMBL/GenBank/DDBJ databases">
        <title>Sequencing the genomes of 1000 actinobacteria strains.</title>
        <authorList>
            <person name="Klenk H.-P."/>
        </authorList>
    </citation>
    <scope>NUCLEOTIDE SEQUENCE [LARGE SCALE GENOMIC DNA]</scope>
    <source>
        <strain evidence="3 4">DSM 21349</strain>
    </source>
</reference>
<dbReference type="GO" id="GO:0030435">
    <property type="term" value="P:sporulation resulting in formation of a cellular spore"/>
    <property type="evidence" value="ECO:0007669"/>
    <property type="project" value="InterPro"/>
</dbReference>
<evidence type="ECO:0000313" key="3">
    <source>
        <dbReference type="EMBL" id="MBA8802294.1"/>
    </source>
</evidence>
<feature type="signal peptide" evidence="1">
    <location>
        <begin position="1"/>
        <end position="26"/>
    </location>
</feature>
<dbReference type="PANTHER" id="PTHR30032">
    <property type="entry name" value="N-ACETYLMURAMOYL-L-ALANINE AMIDASE-RELATED"/>
    <property type="match status" value="1"/>
</dbReference>
<evidence type="ECO:0000313" key="4">
    <source>
        <dbReference type="Proteomes" id="UP000580910"/>
    </source>
</evidence>
<dbReference type="NCBIfam" id="TIGR02669">
    <property type="entry name" value="SpoIID_LytB"/>
    <property type="match status" value="1"/>
</dbReference>
<dbReference type="GO" id="GO:0030288">
    <property type="term" value="C:outer membrane-bounded periplasmic space"/>
    <property type="evidence" value="ECO:0007669"/>
    <property type="project" value="TreeGrafter"/>
</dbReference>
<comment type="caution">
    <text evidence="3">The sequence shown here is derived from an EMBL/GenBank/DDBJ whole genome shotgun (WGS) entry which is preliminary data.</text>
</comment>